<sequence>MFVDYPGTQLIEISRRKLIRPFEDLDNVFHPYIIGGEVVKGREFPGQISLLLEGSHHCGGSIINENYILTAAHCDPDVFKSHFTLDAKSSNLIALSGTNSLSTGGTRHKVVAIYLHEDYSPQDSWHNDIAVMRDGLVSEDLLKVDLQTINLEVCKEIYEKDGFKVFPEEICANTPEGQKGPCGGDSGGPLLVNDQVVGLVSWSQDCALKEWPTVFTRVSSYIDWINSKISS</sequence>
<comment type="caution">
    <text evidence="8">The sequence shown here is derived from an EMBL/GenBank/DDBJ whole genome shotgun (WGS) entry which is preliminary data.</text>
</comment>
<dbReference type="GO" id="GO:0004252">
    <property type="term" value="F:serine-type endopeptidase activity"/>
    <property type="evidence" value="ECO:0007669"/>
    <property type="project" value="InterPro"/>
</dbReference>
<dbReference type="PANTHER" id="PTHR24276">
    <property type="entry name" value="POLYSERASE-RELATED"/>
    <property type="match status" value="1"/>
</dbReference>
<evidence type="ECO:0000256" key="2">
    <source>
        <dbReference type="ARBA" id="ARBA00022670"/>
    </source>
</evidence>
<keyword evidence="2 6" id="KW-0645">Protease</keyword>
<dbReference type="InterPro" id="IPR050430">
    <property type="entry name" value="Peptidase_S1"/>
</dbReference>
<accession>A0A8K0P7Z8</accession>
<reference evidence="8" key="1">
    <citation type="submission" date="2013-04" db="EMBL/GenBank/DDBJ databases">
        <authorList>
            <person name="Qu J."/>
            <person name="Murali S.C."/>
            <person name="Bandaranaike D."/>
            <person name="Bellair M."/>
            <person name="Blankenburg K."/>
            <person name="Chao H."/>
            <person name="Dinh H."/>
            <person name="Doddapaneni H."/>
            <person name="Downs B."/>
            <person name="Dugan-Rocha S."/>
            <person name="Elkadiri S."/>
            <person name="Gnanaolivu R.D."/>
            <person name="Hernandez B."/>
            <person name="Javaid M."/>
            <person name="Jayaseelan J.C."/>
            <person name="Lee S."/>
            <person name="Li M."/>
            <person name="Ming W."/>
            <person name="Munidasa M."/>
            <person name="Muniz J."/>
            <person name="Nguyen L."/>
            <person name="Ongeri F."/>
            <person name="Osuji N."/>
            <person name="Pu L.-L."/>
            <person name="Puazo M."/>
            <person name="Qu C."/>
            <person name="Quiroz J."/>
            <person name="Raj R."/>
            <person name="Weissenberger G."/>
            <person name="Xin Y."/>
            <person name="Zou X."/>
            <person name="Han Y."/>
            <person name="Richards S."/>
            <person name="Worley K."/>
            <person name="Muzny D."/>
            <person name="Gibbs R."/>
        </authorList>
    </citation>
    <scope>NUCLEOTIDE SEQUENCE</scope>
    <source>
        <strain evidence="8">Sampled in the wild</strain>
    </source>
</reference>
<dbReference type="CDD" id="cd00190">
    <property type="entry name" value="Tryp_SPc"/>
    <property type="match status" value="1"/>
</dbReference>
<keyword evidence="4 6" id="KW-0720">Serine protease</keyword>
<dbReference type="PRINTS" id="PR00722">
    <property type="entry name" value="CHYMOTRYPSIN"/>
</dbReference>
<dbReference type="SUPFAM" id="SSF50494">
    <property type="entry name" value="Trypsin-like serine proteases"/>
    <property type="match status" value="1"/>
</dbReference>
<evidence type="ECO:0000256" key="3">
    <source>
        <dbReference type="ARBA" id="ARBA00022801"/>
    </source>
</evidence>
<evidence type="ECO:0000313" key="9">
    <source>
        <dbReference type="Proteomes" id="UP000792457"/>
    </source>
</evidence>
<gene>
    <name evidence="8" type="ORF">J437_LFUL009257</name>
</gene>
<dbReference type="InterPro" id="IPR033116">
    <property type="entry name" value="TRYPSIN_SER"/>
</dbReference>
<dbReference type="PANTHER" id="PTHR24276:SF98">
    <property type="entry name" value="FI18310P1-RELATED"/>
    <property type="match status" value="1"/>
</dbReference>
<dbReference type="InterPro" id="IPR018114">
    <property type="entry name" value="TRYPSIN_HIS"/>
</dbReference>
<dbReference type="GO" id="GO:0006508">
    <property type="term" value="P:proteolysis"/>
    <property type="evidence" value="ECO:0007669"/>
    <property type="project" value="UniProtKB-KW"/>
</dbReference>
<dbReference type="Gene3D" id="2.40.10.10">
    <property type="entry name" value="Trypsin-like serine proteases"/>
    <property type="match status" value="3"/>
</dbReference>
<evidence type="ECO:0000256" key="1">
    <source>
        <dbReference type="ARBA" id="ARBA00007664"/>
    </source>
</evidence>
<dbReference type="OrthoDB" id="8440449at2759"/>
<dbReference type="InterPro" id="IPR009003">
    <property type="entry name" value="Peptidase_S1_PA"/>
</dbReference>
<proteinExistence type="inferred from homology"/>
<reference evidence="8" key="2">
    <citation type="submission" date="2017-10" db="EMBL/GenBank/DDBJ databases">
        <title>Ladona fulva Genome sequencing and assembly.</title>
        <authorList>
            <person name="Murali S."/>
            <person name="Richards S."/>
            <person name="Bandaranaike D."/>
            <person name="Bellair M."/>
            <person name="Blankenburg K."/>
            <person name="Chao H."/>
            <person name="Dinh H."/>
            <person name="Doddapaneni H."/>
            <person name="Dugan-Rocha S."/>
            <person name="Elkadiri S."/>
            <person name="Gnanaolivu R."/>
            <person name="Hernandez B."/>
            <person name="Skinner E."/>
            <person name="Javaid M."/>
            <person name="Lee S."/>
            <person name="Li M."/>
            <person name="Ming W."/>
            <person name="Munidasa M."/>
            <person name="Muniz J."/>
            <person name="Nguyen L."/>
            <person name="Hughes D."/>
            <person name="Osuji N."/>
            <person name="Pu L.-L."/>
            <person name="Puazo M."/>
            <person name="Qu C."/>
            <person name="Quiroz J."/>
            <person name="Raj R."/>
            <person name="Weissenberger G."/>
            <person name="Xin Y."/>
            <person name="Zou X."/>
            <person name="Han Y."/>
            <person name="Worley K."/>
            <person name="Muzny D."/>
            <person name="Gibbs R."/>
        </authorList>
    </citation>
    <scope>NUCLEOTIDE SEQUENCE</scope>
    <source>
        <strain evidence="8">Sampled in the wild</strain>
    </source>
</reference>
<dbReference type="InterPro" id="IPR043504">
    <property type="entry name" value="Peptidase_S1_PA_chymotrypsin"/>
</dbReference>
<evidence type="ECO:0000313" key="8">
    <source>
        <dbReference type="EMBL" id="KAG8235398.1"/>
    </source>
</evidence>
<dbReference type="PROSITE" id="PS00134">
    <property type="entry name" value="TRYPSIN_HIS"/>
    <property type="match status" value="1"/>
</dbReference>
<dbReference type="InterPro" id="IPR001254">
    <property type="entry name" value="Trypsin_dom"/>
</dbReference>
<keyword evidence="5" id="KW-1015">Disulfide bond</keyword>
<dbReference type="PROSITE" id="PS00135">
    <property type="entry name" value="TRYPSIN_SER"/>
    <property type="match status" value="1"/>
</dbReference>
<evidence type="ECO:0000256" key="5">
    <source>
        <dbReference type="ARBA" id="ARBA00023157"/>
    </source>
</evidence>
<dbReference type="PROSITE" id="PS50240">
    <property type="entry name" value="TRYPSIN_DOM"/>
    <property type="match status" value="1"/>
</dbReference>
<keyword evidence="3 6" id="KW-0378">Hydrolase</keyword>
<keyword evidence="9" id="KW-1185">Reference proteome</keyword>
<feature type="domain" description="Peptidase S1" evidence="7">
    <location>
        <begin position="33"/>
        <end position="230"/>
    </location>
</feature>
<dbReference type="InterPro" id="IPR001314">
    <property type="entry name" value="Peptidase_S1A"/>
</dbReference>
<organism evidence="8 9">
    <name type="scientific">Ladona fulva</name>
    <name type="common">Scarce chaser dragonfly</name>
    <name type="synonym">Libellula fulva</name>
    <dbReference type="NCBI Taxonomy" id="123851"/>
    <lineage>
        <taxon>Eukaryota</taxon>
        <taxon>Metazoa</taxon>
        <taxon>Ecdysozoa</taxon>
        <taxon>Arthropoda</taxon>
        <taxon>Hexapoda</taxon>
        <taxon>Insecta</taxon>
        <taxon>Pterygota</taxon>
        <taxon>Palaeoptera</taxon>
        <taxon>Odonata</taxon>
        <taxon>Epiprocta</taxon>
        <taxon>Anisoptera</taxon>
        <taxon>Libelluloidea</taxon>
        <taxon>Libellulidae</taxon>
        <taxon>Ladona</taxon>
    </lineage>
</organism>
<dbReference type="FunFam" id="2.40.10.10:FF:000068">
    <property type="entry name" value="transmembrane protease serine 2"/>
    <property type="match status" value="1"/>
</dbReference>
<evidence type="ECO:0000256" key="6">
    <source>
        <dbReference type="RuleBase" id="RU363034"/>
    </source>
</evidence>
<dbReference type="Proteomes" id="UP000792457">
    <property type="component" value="Unassembled WGS sequence"/>
</dbReference>
<name>A0A8K0P7Z8_LADFU</name>
<dbReference type="AlphaFoldDB" id="A0A8K0P7Z8"/>
<dbReference type="EMBL" id="KZ308905">
    <property type="protein sequence ID" value="KAG8235398.1"/>
    <property type="molecule type" value="Genomic_DNA"/>
</dbReference>
<evidence type="ECO:0000259" key="7">
    <source>
        <dbReference type="PROSITE" id="PS50240"/>
    </source>
</evidence>
<dbReference type="Pfam" id="PF00089">
    <property type="entry name" value="Trypsin"/>
    <property type="match status" value="2"/>
</dbReference>
<dbReference type="SMART" id="SM00020">
    <property type="entry name" value="Tryp_SPc"/>
    <property type="match status" value="1"/>
</dbReference>
<evidence type="ECO:0000256" key="4">
    <source>
        <dbReference type="ARBA" id="ARBA00022825"/>
    </source>
</evidence>
<protein>
    <recommendedName>
        <fullName evidence="7">Peptidase S1 domain-containing protein</fullName>
    </recommendedName>
</protein>
<comment type="similarity">
    <text evidence="1">Belongs to the peptidase S1 family.</text>
</comment>